<dbReference type="InParanoid" id="E2B5E5"/>
<keyword evidence="2" id="KW-1185">Reference proteome</keyword>
<organism evidence="2">
    <name type="scientific">Harpegnathos saltator</name>
    <name type="common">Jerdon's jumping ant</name>
    <dbReference type="NCBI Taxonomy" id="610380"/>
    <lineage>
        <taxon>Eukaryota</taxon>
        <taxon>Metazoa</taxon>
        <taxon>Ecdysozoa</taxon>
        <taxon>Arthropoda</taxon>
        <taxon>Hexapoda</taxon>
        <taxon>Insecta</taxon>
        <taxon>Pterygota</taxon>
        <taxon>Neoptera</taxon>
        <taxon>Endopterygota</taxon>
        <taxon>Hymenoptera</taxon>
        <taxon>Apocrita</taxon>
        <taxon>Aculeata</taxon>
        <taxon>Formicoidea</taxon>
        <taxon>Formicidae</taxon>
        <taxon>Ponerinae</taxon>
        <taxon>Ponerini</taxon>
        <taxon>Harpegnathos</taxon>
    </lineage>
</organism>
<evidence type="ECO:0000313" key="1">
    <source>
        <dbReference type="EMBL" id="EFN89095.1"/>
    </source>
</evidence>
<gene>
    <name evidence="1" type="ORF">EAI_07480</name>
</gene>
<reference evidence="1 2" key="1">
    <citation type="journal article" date="2010" name="Science">
        <title>Genomic comparison of the ants Camponotus floridanus and Harpegnathos saltator.</title>
        <authorList>
            <person name="Bonasio R."/>
            <person name="Zhang G."/>
            <person name="Ye C."/>
            <person name="Mutti N.S."/>
            <person name="Fang X."/>
            <person name="Qin N."/>
            <person name="Donahue G."/>
            <person name="Yang P."/>
            <person name="Li Q."/>
            <person name="Li C."/>
            <person name="Zhang P."/>
            <person name="Huang Z."/>
            <person name="Berger S.L."/>
            <person name="Reinberg D."/>
            <person name="Wang J."/>
            <person name="Liebig J."/>
        </authorList>
    </citation>
    <scope>NUCLEOTIDE SEQUENCE [LARGE SCALE GENOMIC DNA]</scope>
    <source>
        <strain evidence="1 2">R22 G/1</strain>
    </source>
</reference>
<accession>E2B5E5</accession>
<name>E2B5E5_HARSA</name>
<sequence>DAVTDKTRVAVRKRKINSRIAESSRKKTKKNPTLISHVILKNVQLNISERTLQKRLWEVGI</sequence>
<dbReference type="Proteomes" id="UP000008237">
    <property type="component" value="Unassembled WGS sequence"/>
</dbReference>
<feature type="non-terminal residue" evidence="1">
    <location>
        <position position="1"/>
    </location>
</feature>
<dbReference type="EMBL" id="GL445816">
    <property type="protein sequence ID" value="EFN89095.1"/>
    <property type="molecule type" value="Genomic_DNA"/>
</dbReference>
<protein>
    <submittedName>
        <fullName evidence="1">Uncharacterized protein</fullName>
    </submittedName>
</protein>
<feature type="non-terminal residue" evidence="1">
    <location>
        <position position="61"/>
    </location>
</feature>
<proteinExistence type="predicted"/>
<evidence type="ECO:0000313" key="2">
    <source>
        <dbReference type="Proteomes" id="UP000008237"/>
    </source>
</evidence>
<dbReference type="AlphaFoldDB" id="E2B5E5"/>